<feature type="coiled-coil region" evidence="1">
    <location>
        <begin position="423"/>
        <end position="467"/>
    </location>
</feature>
<feature type="region of interest" description="Disordered" evidence="2">
    <location>
        <begin position="324"/>
        <end position="362"/>
    </location>
</feature>
<feature type="compositionally biased region" description="Low complexity" evidence="2">
    <location>
        <begin position="335"/>
        <end position="346"/>
    </location>
</feature>
<reference evidence="3" key="2">
    <citation type="journal article" date="2017" name="Nat. Commun.">
        <title>Single-virus genomics reveals hidden cosmopolitan and abundant viruses.</title>
        <authorList>
            <person name="Martinez-Hernandez F."/>
            <person name="Fornas O."/>
            <person name="Lluesma Gomez M."/>
            <person name="Bolduc B."/>
            <person name="de la Cruz Pena M.J."/>
            <person name="Martinez J.M."/>
            <person name="Anton J."/>
            <person name="Gasol J.M."/>
            <person name="Rosselli R."/>
            <person name="Rodriguez-Valera F."/>
            <person name="Sullivan M.B."/>
            <person name="Acinas S.G."/>
            <person name="Martinez-Garcia M."/>
        </authorList>
    </citation>
    <scope>NUCLEOTIDE SEQUENCE</scope>
</reference>
<feature type="region of interest" description="Disordered" evidence="2">
    <location>
        <begin position="476"/>
        <end position="635"/>
    </location>
</feature>
<feature type="compositionally biased region" description="Polar residues" evidence="2">
    <location>
        <begin position="497"/>
        <end position="510"/>
    </location>
</feature>
<protein>
    <submittedName>
        <fullName evidence="3">Uncharacterized protein</fullName>
    </submittedName>
</protein>
<sequence length="1023" mass="112287">MTLEATEALDELEIVFKNLDGESGLLSIYRDENHRVELTHKDGHFFVQRDGANVYAGDDAAKAASTYYKQIADIYEDNQKGVDPGFATLREILQARNQHVKSALAALGHTQLSRSLDGLVFQKHQDMYGLIQKKMDVLQTLEFVNYRPSEKESIECHTCVFFADGGFCTKIDVPVAAEMVCDFWKPMPRHERAEEWAHVSHQPYEEAEHEQEHKHVAKGFPGPMDVGDPYQSVADVHTPRPVGYVGARKGVRSTPAGHKFSENQLQQIKAAGMTVEEYILQHPTMVPPGDEEDPMAEDRKPGEEPYIHKITEIAITPHAETVVQGEMQHDRKTRSGSSPSGLSPVVNPTSHGEDVDKGGGDGEKIEELEQKISENQRLSGKTTYKVVEGQRLQEELDEEKAKSKGIEKIAVPNPDQASLDAVREEEEKAKEGLRSDIELLQRKIAENDRLRKLLSQAESDLEESSAIERIEKAHEMMTGGKEEWEEPIDPDKDGRNATASAETVGSQAFSSGAVIDLPEKEKKKAGVKSGATGGLGSEGVEGGGDGSHAIIVTENAPLPSQEGLPRRSAYNSDMTPVTKEGGGGGGGAGGGFGGNGGSSGGGGTAMTSGGSSGSDATHTATHGGGGMGGAANYDSSLKPKKIKAITKDEDLDKEQAEEFDTDKGFNTVDRNLEKEAEIYGAHEGIAQLPAPDVPSGSGPSPKRTERQHEPGDGVKRRGSTEYDDERYIEPHQRPIGDGLSSYVIADHEEKYKPTTDDEAVGMENRRPPNPHHKRVIQRFIDEDAHTVRTNDPGNEQYTNLSMTLLSNVSQELQSHFVKSNDTLQSLGQSDAFRILNDDVFEKMDLGRTMVVAGWGNYYIVDQEGHRLSRAGMQKAINQFLEHQEFANVNIFHSGIQVGQVLKKFVDKDGRIWRTEVRPEGLFVVVAFRTDLEVARKAMVEVLKGNMRGFSVAGNAKDKEMKCEHGVCWTEVKDLDIYEVTLCVSPMNQKSYITDIVQKPDPSVCPECYEGNQVTYDSKLAVQV</sequence>
<evidence type="ECO:0000256" key="1">
    <source>
        <dbReference type="SAM" id="Coils"/>
    </source>
</evidence>
<feature type="region of interest" description="Disordered" evidence="2">
    <location>
        <begin position="684"/>
        <end position="723"/>
    </location>
</feature>
<feature type="compositionally biased region" description="Basic and acidic residues" evidence="2">
    <location>
        <begin position="351"/>
        <end position="362"/>
    </location>
</feature>
<organism evidence="3">
    <name type="scientific">uncultured virus</name>
    <dbReference type="NCBI Taxonomy" id="340016"/>
    <lineage>
        <taxon>Viruses</taxon>
        <taxon>environmental samples</taxon>
    </lineage>
</organism>
<reference evidence="3" key="1">
    <citation type="submission" date="2016-10" db="EMBL/GenBank/DDBJ databases">
        <authorList>
            <person name="Varghese N."/>
        </authorList>
    </citation>
    <scope>NUCLEOTIDE SEQUENCE</scope>
</reference>
<feature type="compositionally biased region" description="Gly residues" evidence="2">
    <location>
        <begin position="531"/>
        <end position="546"/>
    </location>
</feature>
<evidence type="ECO:0000256" key="2">
    <source>
        <dbReference type="SAM" id="MobiDB-lite"/>
    </source>
</evidence>
<name>A0A218MKW3_9VIRU</name>
<feature type="compositionally biased region" description="Low complexity" evidence="2">
    <location>
        <begin position="605"/>
        <end position="621"/>
    </location>
</feature>
<feature type="compositionally biased region" description="Basic and acidic residues" evidence="2">
    <location>
        <begin position="702"/>
        <end position="723"/>
    </location>
</feature>
<feature type="compositionally biased region" description="Gly residues" evidence="2">
    <location>
        <begin position="580"/>
        <end position="604"/>
    </location>
</feature>
<proteinExistence type="predicted"/>
<evidence type="ECO:0000313" key="3">
    <source>
        <dbReference type="EMBL" id="ASE99926.1"/>
    </source>
</evidence>
<accession>A0A218MKW3</accession>
<keyword evidence="1" id="KW-0175">Coiled coil</keyword>
<dbReference type="EMBL" id="KY052807">
    <property type="protein sequence ID" value="ASE99926.1"/>
    <property type="molecule type" value="Genomic_DNA"/>
</dbReference>